<dbReference type="EC" id="3.2.1.25" evidence="2"/>
<evidence type="ECO:0000256" key="2">
    <source>
        <dbReference type="ARBA" id="ARBA00012754"/>
    </source>
</evidence>
<evidence type="ECO:0000256" key="4">
    <source>
        <dbReference type="ARBA" id="ARBA00023295"/>
    </source>
</evidence>
<dbReference type="Gene3D" id="2.60.120.260">
    <property type="entry name" value="Galactose-binding domain-like"/>
    <property type="match status" value="1"/>
</dbReference>
<dbReference type="GO" id="GO:0004567">
    <property type="term" value="F:beta-mannosidase activity"/>
    <property type="evidence" value="ECO:0007669"/>
    <property type="project" value="UniProtKB-EC"/>
</dbReference>
<organism evidence="7 8">
    <name type="scientific">Candida maltosa (strain Xu316)</name>
    <name type="common">Yeast</name>
    <dbReference type="NCBI Taxonomy" id="1245528"/>
    <lineage>
        <taxon>Eukaryota</taxon>
        <taxon>Fungi</taxon>
        <taxon>Dikarya</taxon>
        <taxon>Ascomycota</taxon>
        <taxon>Saccharomycotina</taxon>
        <taxon>Pichiomycetes</taxon>
        <taxon>Debaryomycetaceae</taxon>
        <taxon>Candida/Lodderomyces clade</taxon>
        <taxon>Candida</taxon>
    </lineage>
</organism>
<protein>
    <recommendedName>
        <fullName evidence="2">beta-mannosidase</fullName>
        <ecNumber evidence="2">3.2.1.25</ecNumber>
    </recommendedName>
</protein>
<dbReference type="GO" id="GO:0005975">
    <property type="term" value="P:carbohydrate metabolic process"/>
    <property type="evidence" value="ECO:0007669"/>
    <property type="project" value="InterPro"/>
</dbReference>
<comment type="caution">
    <text evidence="7">The sequence shown here is derived from an EMBL/GenBank/DDBJ whole genome shotgun (WGS) entry which is preliminary data.</text>
</comment>
<dbReference type="SUPFAM" id="SSF49785">
    <property type="entry name" value="Galactose-binding domain-like"/>
    <property type="match status" value="1"/>
</dbReference>
<feature type="domain" description="Glycoside hydrolase family 2 immunoglobulin-like beta-sandwich" evidence="5">
    <location>
        <begin position="136"/>
        <end position="237"/>
    </location>
</feature>
<evidence type="ECO:0000313" key="7">
    <source>
        <dbReference type="EMBL" id="EMG48589.1"/>
    </source>
</evidence>
<comment type="catalytic activity">
    <reaction evidence="1">
        <text>Hydrolysis of terminal, non-reducing beta-D-mannose residues in beta-D-mannosides.</text>
        <dbReference type="EC" id="3.2.1.25"/>
    </reaction>
</comment>
<dbReference type="InterPro" id="IPR008979">
    <property type="entry name" value="Galactose-bd-like_sf"/>
</dbReference>
<dbReference type="OrthoDB" id="2866996at2759"/>
<dbReference type="InterPro" id="IPR017853">
    <property type="entry name" value="GH"/>
</dbReference>
<dbReference type="Pfam" id="PF00703">
    <property type="entry name" value="Glyco_hydro_2"/>
    <property type="match status" value="1"/>
</dbReference>
<keyword evidence="3" id="KW-0378">Hydrolase</keyword>
<dbReference type="Gene3D" id="3.20.20.80">
    <property type="entry name" value="Glycosidases"/>
    <property type="match status" value="1"/>
</dbReference>
<feature type="domain" description="Beta-mannosidase-like galactose-binding" evidence="6">
    <location>
        <begin position="2"/>
        <end position="125"/>
    </location>
</feature>
<dbReference type="AlphaFoldDB" id="M3K1M0"/>
<dbReference type="InterPro" id="IPR036156">
    <property type="entry name" value="Beta-gal/glucu_dom_sf"/>
</dbReference>
<evidence type="ECO:0000259" key="6">
    <source>
        <dbReference type="Pfam" id="PF22666"/>
    </source>
</evidence>
<reference evidence="7 8" key="1">
    <citation type="submission" date="2013-02" db="EMBL/GenBank/DDBJ databases">
        <title>Genome sequence of Candida maltosa Xu316, a potential industrial strain for xylitol and ethanol production.</title>
        <authorList>
            <person name="Yu J."/>
            <person name="Wang Q."/>
            <person name="Geng X."/>
            <person name="Bao W."/>
            <person name="He P."/>
            <person name="Cai J."/>
        </authorList>
    </citation>
    <scope>NUCLEOTIDE SEQUENCE [LARGE SCALE GENOMIC DNA]</scope>
    <source>
        <strain evidence="8">Xu316</strain>
    </source>
</reference>
<sequence length="770" mass="89511">NDVSWVSELTWQYRCVFDCPGSSNDDEDPILIFRGVDTFADIQVNNQTILHTSNAFRIYTIPVSTLHENNELVITFSSPTIEGKKLEEEYGEMPVWNGDSSRVYVRKPQFQYGWDWGPDLNTVGFESVELINDRYYVDDFFVRYELNEALDVADISFEVEFLFHPGDVEVSIELRDGDERLIDTVHGNTDSKQRICLSYTLDHVKLWYPKNQGSPHLYKITVLVNGKVKSTKQIGFRKVELIQTPEASGRTFYFKINGEPIQILGTNWIPAHSFSSALTHQDYQEWMDLIFNGGYNLIRIWGGGQYENDFLYTLCDEAGIMIWQDFVFACGIYPEVIIPSVTQEVTDQLRRLRNHCSIIIYAGNNEDYQIAESQHRDTNNPNQFPVKVIYEDIIPKKISDLCNFTPYQYGSPYSDPWHKSSDPTIGDLHQWNVWHGTHEPYQKWLKLSGRFVSEFGMLSLPSFTILSKYINESQLYPDSELINFHNKAAGGVETLNKYVWDNFPRPDDTLSLEKWIYLTQLMQSEALSMAYRYWRWNWLDYKTGGIIVWQLNDCWPSVSWSTVDFMKIPKLSYYGIKREIKDVVVGCYRKKIVNEGIPQNMQVVFDNSYSLDVWGFGAGQNLTLEIDFYDDKGEFYHSEVFHNLTFIDNQVNTILEDQKLPQLHEHTILSLKLVKGDDIIARSSDWPQPLKKLSWSNFNSSVNLTYVGNGMVELSTTKPIKGLEIYFKHTNYLLNDNAIDLFPNDTQIIHIENFNETDLRNINYRHLGTI</sequence>
<proteinExistence type="predicted"/>
<evidence type="ECO:0000259" key="5">
    <source>
        <dbReference type="Pfam" id="PF00703"/>
    </source>
</evidence>
<dbReference type="EMBL" id="AOGT01001031">
    <property type="protein sequence ID" value="EMG48589.1"/>
    <property type="molecule type" value="Genomic_DNA"/>
</dbReference>
<dbReference type="InterPro" id="IPR013783">
    <property type="entry name" value="Ig-like_fold"/>
</dbReference>
<name>M3K1M0_CANMX</name>
<dbReference type="STRING" id="1245528.M3K1M0"/>
<evidence type="ECO:0000256" key="3">
    <source>
        <dbReference type="ARBA" id="ARBA00022801"/>
    </source>
</evidence>
<dbReference type="eggNOG" id="KOG2230">
    <property type="taxonomic scope" value="Eukaryota"/>
</dbReference>
<feature type="non-terminal residue" evidence="7">
    <location>
        <position position="1"/>
    </location>
</feature>
<dbReference type="SUPFAM" id="SSF51445">
    <property type="entry name" value="(Trans)glycosidases"/>
    <property type="match status" value="1"/>
</dbReference>
<dbReference type="PANTHER" id="PTHR43730:SF1">
    <property type="entry name" value="BETA-MANNOSIDASE"/>
    <property type="match status" value="1"/>
</dbReference>
<accession>M3K1M0</accession>
<dbReference type="Pfam" id="PF22666">
    <property type="entry name" value="Glyco_hydro_2_N2"/>
    <property type="match status" value="1"/>
</dbReference>
<dbReference type="Gene3D" id="2.60.40.10">
    <property type="entry name" value="Immunoglobulins"/>
    <property type="match status" value="2"/>
</dbReference>
<evidence type="ECO:0000256" key="1">
    <source>
        <dbReference type="ARBA" id="ARBA00000829"/>
    </source>
</evidence>
<dbReference type="PANTHER" id="PTHR43730">
    <property type="entry name" value="BETA-MANNOSIDASE"/>
    <property type="match status" value="1"/>
</dbReference>
<gene>
    <name evidence="7" type="ORF">G210_0809</name>
</gene>
<keyword evidence="8" id="KW-1185">Reference proteome</keyword>
<dbReference type="SUPFAM" id="SSF49303">
    <property type="entry name" value="beta-Galactosidase/glucuronidase domain"/>
    <property type="match status" value="2"/>
</dbReference>
<dbReference type="OMA" id="QFACASY"/>
<dbReference type="InterPro" id="IPR006102">
    <property type="entry name" value="Ig-like_GH2"/>
</dbReference>
<dbReference type="HOGENOM" id="CLU_005015_1_1_1"/>
<keyword evidence="4" id="KW-0326">Glycosidase</keyword>
<evidence type="ECO:0000313" key="8">
    <source>
        <dbReference type="Proteomes" id="UP000011777"/>
    </source>
</evidence>
<dbReference type="InterPro" id="IPR054593">
    <property type="entry name" value="Beta-mannosidase-like_N2"/>
</dbReference>
<dbReference type="InterPro" id="IPR050887">
    <property type="entry name" value="Beta-mannosidase_GH2"/>
</dbReference>
<dbReference type="FunFam" id="3.20.20.80:FF:000050">
    <property type="entry name" value="Beta-mannosidase B"/>
    <property type="match status" value="1"/>
</dbReference>
<dbReference type="GO" id="GO:0006516">
    <property type="term" value="P:glycoprotein catabolic process"/>
    <property type="evidence" value="ECO:0007669"/>
    <property type="project" value="TreeGrafter"/>
</dbReference>
<dbReference type="Proteomes" id="UP000011777">
    <property type="component" value="Unassembled WGS sequence"/>
</dbReference>